<evidence type="ECO:0000256" key="2">
    <source>
        <dbReference type="SAM" id="SignalP"/>
    </source>
</evidence>
<organism evidence="3 4">
    <name type="scientific">Protomyces lactucae-debilis</name>
    <dbReference type="NCBI Taxonomy" id="2754530"/>
    <lineage>
        <taxon>Eukaryota</taxon>
        <taxon>Fungi</taxon>
        <taxon>Dikarya</taxon>
        <taxon>Ascomycota</taxon>
        <taxon>Taphrinomycotina</taxon>
        <taxon>Taphrinomycetes</taxon>
        <taxon>Taphrinales</taxon>
        <taxon>Protomycetaceae</taxon>
        <taxon>Protomyces</taxon>
    </lineage>
</organism>
<accession>A0A1Y2FV87</accession>
<feature type="region of interest" description="Disordered" evidence="1">
    <location>
        <begin position="43"/>
        <end position="66"/>
    </location>
</feature>
<evidence type="ECO:0000313" key="4">
    <source>
        <dbReference type="Proteomes" id="UP000193685"/>
    </source>
</evidence>
<name>A0A1Y2FV87_PROLT</name>
<keyword evidence="2" id="KW-0732">Signal</keyword>
<sequence length="202" mass="22277">MPSVIGLTLLLFLWQVKARQLANWVVEDITQVELSCEWAPQLPTPQEDQGQAGASSPISPAADTRDKSCRIPTEFSIPQSVYFRNDSVILYENTTVMSHLLTSWVNADSLATVDATHVSIKTGALVFLEFADYSKKPFFPNATRVVEMQFFTAVKATESGADKPKLTVSQTNTLSTLVKIPDGCFDGAGMNHFWFACSFAPY</sequence>
<dbReference type="AlphaFoldDB" id="A0A1Y2FV87"/>
<comment type="caution">
    <text evidence="3">The sequence shown here is derived from an EMBL/GenBank/DDBJ whole genome shotgun (WGS) entry which is preliminary data.</text>
</comment>
<evidence type="ECO:0000313" key="3">
    <source>
        <dbReference type="EMBL" id="ORY87933.1"/>
    </source>
</evidence>
<reference evidence="3 4" key="1">
    <citation type="submission" date="2016-07" db="EMBL/GenBank/DDBJ databases">
        <title>Pervasive Adenine N6-methylation of Active Genes in Fungi.</title>
        <authorList>
            <consortium name="DOE Joint Genome Institute"/>
            <person name="Mondo S.J."/>
            <person name="Dannebaum R.O."/>
            <person name="Kuo R.C."/>
            <person name="Labutti K."/>
            <person name="Haridas S."/>
            <person name="Kuo A."/>
            <person name="Salamov A."/>
            <person name="Ahrendt S.R."/>
            <person name="Lipzen A."/>
            <person name="Sullivan W."/>
            <person name="Andreopoulos W.B."/>
            <person name="Clum A."/>
            <person name="Lindquist E."/>
            <person name="Daum C."/>
            <person name="Ramamoorthy G.K."/>
            <person name="Gryganskyi A."/>
            <person name="Culley D."/>
            <person name="Magnuson J.K."/>
            <person name="James T.Y."/>
            <person name="O'Malley M.A."/>
            <person name="Stajich J.E."/>
            <person name="Spatafora J.W."/>
            <person name="Visel A."/>
            <person name="Grigoriev I.V."/>
        </authorList>
    </citation>
    <scope>NUCLEOTIDE SEQUENCE [LARGE SCALE GENOMIC DNA]</scope>
    <source>
        <strain evidence="3 4">12-1054</strain>
    </source>
</reference>
<feature type="chain" id="PRO_5012169304" evidence="2">
    <location>
        <begin position="19"/>
        <end position="202"/>
    </location>
</feature>
<dbReference type="GeneID" id="63786928"/>
<gene>
    <name evidence="3" type="ORF">BCR37DRAFT_385188</name>
</gene>
<proteinExistence type="predicted"/>
<dbReference type="Proteomes" id="UP000193685">
    <property type="component" value="Unassembled WGS sequence"/>
</dbReference>
<dbReference type="RefSeq" id="XP_040728428.1">
    <property type="nucleotide sequence ID" value="XM_040870329.1"/>
</dbReference>
<feature type="compositionally biased region" description="Polar residues" evidence="1">
    <location>
        <begin position="44"/>
        <end position="58"/>
    </location>
</feature>
<dbReference type="EMBL" id="MCFI01000001">
    <property type="protein sequence ID" value="ORY87933.1"/>
    <property type="molecule type" value="Genomic_DNA"/>
</dbReference>
<evidence type="ECO:0000256" key="1">
    <source>
        <dbReference type="SAM" id="MobiDB-lite"/>
    </source>
</evidence>
<protein>
    <submittedName>
        <fullName evidence="3">Uncharacterized protein</fullName>
    </submittedName>
</protein>
<keyword evidence="4" id="KW-1185">Reference proteome</keyword>
<feature type="signal peptide" evidence="2">
    <location>
        <begin position="1"/>
        <end position="18"/>
    </location>
</feature>